<gene>
    <name evidence="1" type="ORF">SPELUC_LOCUS5559</name>
</gene>
<comment type="caution">
    <text evidence="1">The sequence shown here is derived from an EMBL/GenBank/DDBJ whole genome shotgun (WGS) entry which is preliminary data.</text>
</comment>
<evidence type="ECO:0000313" key="2">
    <source>
        <dbReference type="Proteomes" id="UP000789366"/>
    </source>
</evidence>
<reference evidence="1" key="1">
    <citation type="submission" date="2021-06" db="EMBL/GenBank/DDBJ databases">
        <authorList>
            <person name="Kallberg Y."/>
            <person name="Tangrot J."/>
            <person name="Rosling A."/>
        </authorList>
    </citation>
    <scope>NUCLEOTIDE SEQUENCE</scope>
    <source>
        <strain evidence="1">28 12/20/2015</strain>
    </source>
</reference>
<evidence type="ECO:0000313" key="1">
    <source>
        <dbReference type="EMBL" id="CAG8559856.1"/>
    </source>
</evidence>
<accession>A0ACA9M0G6</accession>
<keyword evidence="2" id="KW-1185">Reference proteome</keyword>
<dbReference type="EMBL" id="CAJVPW010005747">
    <property type="protein sequence ID" value="CAG8559856.1"/>
    <property type="molecule type" value="Genomic_DNA"/>
</dbReference>
<name>A0ACA9M0G6_9GLOM</name>
<organism evidence="1 2">
    <name type="scientific">Cetraspora pellucida</name>
    <dbReference type="NCBI Taxonomy" id="1433469"/>
    <lineage>
        <taxon>Eukaryota</taxon>
        <taxon>Fungi</taxon>
        <taxon>Fungi incertae sedis</taxon>
        <taxon>Mucoromycota</taxon>
        <taxon>Glomeromycotina</taxon>
        <taxon>Glomeromycetes</taxon>
        <taxon>Diversisporales</taxon>
        <taxon>Gigasporaceae</taxon>
        <taxon>Cetraspora</taxon>
    </lineage>
</organism>
<protein>
    <submittedName>
        <fullName evidence="1">10541_t:CDS:1</fullName>
    </submittedName>
</protein>
<sequence>MSKVSRKDGKKPYYSSNSLPDHIRIREFQQKDIDEIQRIYANSMMDNVPYAIGDIMQHRYLLCLWLGLTYFTVKNHSNIHLLFMLLVFIGWGFFLYVNVRRIITSTISYETRHAIHTDLSRISEKYGNGTIQQQLTKSDKYHSQENLVDQPFNDRIAKFWVAVDKEAGNKVVGFLEIVDNEDEDPLRKKYIMESYAPHIKHLCVATNYKRQGIATALLKHAIKFIHKKNAKSLGVLTSAWQEPAMEIFYRFGFIEVKRRTMAYGFVECIKLRLDVEQWIRCRKARKHSSSISDA</sequence>
<proteinExistence type="predicted"/>
<dbReference type="Proteomes" id="UP000789366">
    <property type="component" value="Unassembled WGS sequence"/>
</dbReference>